<evidence type="ECO:0000256" key="1">
    <source>
        <dbReference type="SAM" id="MobiDB-lite"/>
    </source>
</evidence>
<dbReference type="EMBL" id="JAPQKT010000008">
    <property type="protein sequence ID" value="KAJ5222229.1"/>
    <property type="molecule type" value="Genomic_DNA"/>
</dbReference>
<gene>
    <name evidence="2" type="ORF">N7469_008469</name>
</gene>
<accession>A0A9W9TH48</accession>
<evidence type="ECO:0008006" key="4">
    <source>
        <dbReference type="Google" id="ProtNLM"/>
    </source>
</evidence>
<reference evidence="2" key="2">
    <citation type="journal article" date="2023" name="IMA Fungus">
        <title>Comparative genomic study of the Penicillium genus elucidates a diverse pangenome and 15 lateral gene transfer events.</title>
        <authorList>
            <person name="Petersen C."/>
            <person name="Sorensen T."/>
            <person name="Nielsen M.R."/>
            <person name="Sondergaard T.E."/>
            <person name="Sorensen J.L."/>
            <person name="Fitzpatrick D.A."/>
            <person name="Frisvad J.C."/>
            <person name="Nielsen K.L."/>
        </authorList>
    </citation>
    <scope>NUCLEOTIDE SEQUENCE</scope>
    <source>
        <strain evidence="2">IBT 23319</strain>
    </source>
</reference>
<proteinExistence type="predicted"/>
<dbReference type="OrthoDB" id="5416097at2759"/>
<feature type="compositionally biased region" description="Polar residues" evidence="1">
    <location>
        <begin position="390"/>
        <end position="400"/>
    </location>
</feature>
<dbReference type="Proteomes" id="UP001147733">
    <property type="component" value="Unassembled WGS sequence"/>
</dbReference>
<organism evidence="2 3">
    <name type="scientific">Penicillium citrinum</name>
    <dbReference type="NCBI Taxonomy" id="5077"/>
    <lineage>
        <taxon>Eukaryota</taxon>
        <taxon>Fungi</taxon>
        <taxon>Dikarya</taxon>
        <taxon>Ascomycota</taxon>
        <taxon>Pezizomycotina</taxon>
        <taxon>Eurotiomycetes</taxon>
        <taxon>Eurotiomycetidae</taxon>
        <taxon>Eurotiales</taxon>
        <taxon>Aspergillaceae</taxon>
        <taxon>Penicillium</taxon>
    </lineage>
</organism>
<dbReference type="AlphaFoldDB" id="A0A9W9TH48"/>
<protein>
    <recommendedName>
        <fullName evidence="4">HNH nuclease domain-containing protein</fullName>
    </recommendedName>
</protein>
<keyword evidence="3" id="KW-1185">Reference proteome</keyword>
<feature type="compositionally biased region" description="Basic residues" evidence="1">
    <location>
        <begin position="358"/>
        <end position="374"/>
    </location>
</feature>
<dbReference type="RefSeq" id="XP_056497152.1">
    <property type="nucleotide sequence ID" value="XM_056647387.1"/>
</dbReference>
<sequence>MATGASYDPENVFLDEVSILAEFDDPERKKLIENIVENNPELVEVPRFSFFALWFSDIKRLREVASWSNPKSVGYQLLANFMSVQELDVAGIVSGRKQLPRYEQDSILGKRERQDAGEEPSKRLTGVKEKVLARDRNRCVVTNHGKLTLQVAHIMPYKLDGTRRDSLWRWLGFFWGESKVIEWKGQVLGDKDIIRTERVHNMLTLLSQIYLYWDEPVCAFRPIEVNHEKTSMDLAFHWLPLPDTKSKRSSRLPLQSNPYPDLLPSLQNSPGDNIFAFNMDTKSFIRSGTRFTITTDDPVDKPLPSFELLELQWHLGRVAAMQGAAEELDDEGDGNDDDDSVAVISRAASNENRDLVFRKRQKRSPSHSRSRSSSRSRGLLRLPENIRPLRSTSHSRSPSVKSFDLSDISEVPDHVPY</sequence>
<reference evidence="2" key="1">
    <citation type="submission" date="2022-11" db="EMBL/GenBank/DDBJ databases">
        <authorList>
            <person name="Petersen C."/>
        </authorList>
    </citation>
    <scope>NUCLEOTIDE SEQUENCE</scope>
    <source>
        <strain evidence="2">IBT 23319</strain>
    </source>
</reference>
<feature type="region of interest" description="Disordered" evidence="1">
    <location>
        <begin position="353"/>
        <end position="417"/>
    </location>
</feature>
<evidence type="ECO:0000313" key="3">
    <source>
        <dbReference type="Proteomes" id="UP001147733"/>
    </source>
</evidence>
<comment type="caution">
    <text evidence="2">The sequence shown here is derived from an EMBL/GenBank/DDBJ whole genome shotgun (WGS) entry which is preliminary data.</text>
</comment>
<evidence type="ECO:0000313" key="2">
    <source>
        <dbReference type="EMBL" id="KAJ5222229.1"/>
    </source>
</evidence>
<dbReference type="GeneID" id="81386554"/>
<name>A0A9W9TH48_PENCI</name>